<evidence type="ECO:0000313" key="2">
    <source>
        <dbReference type="Proteomes" id="UP001236507"/>
    </source>
</evidence>
<dbReference type="EMBL" id="JASHIF010000018">
    <property type="protein sequence ID" value="MDI9861259.1"/>
    <property type="molecule type" value="Genomic_DNA"/>
</dbReference>
<dbReference type="CDD" id="cd12105">
    <property type="entry name" value="HmuY"/>
    <property type="match status" value="1"/>
</dbReference>
<dbReference type="Proteomes" id="UP001236507">
    <property type="component" value="Unassembled WGS sequence"/>
</dbReference>
<sequence length="464" mass="49186">MKYFSQLLGALLVGGALVVSSCKDTEIALPDNLAQFEATQQGIDAATTESVIKVKLSRAVESATSVTLQLAATGLTYGTEFTTEPAASNNQISLQIPAGSSETSFKLTKKAGIFLSGSESLAVKIASTTNSVLVGTNAELTVKFTAIVSDGSTLKLNGGTGGSSAVNSVWVDFSNNSQTAVARAAWDLGFYTGNSFSVKINNLTAATAIATTKTDINQVSAADTIGKNLTLGFETSHFALVDDVTGDITKTVIAAVSATDADNKVYILNRGTGGATTKKDLIKLRVLRNTSGGYTLQYAKLNETNYQTMTIAKDASLQFVYTSFDSTSPVSVEPVKEKWDIQWTGALYKTALSATADIPYYFSDQVFINHLAGVQAAEVLTSTVSYDAFAESNISSITFSNNRSVIGANWRATTGTVGVKTDRFYVVKDAAGNVYKLKFLNFTSADGGERGYPNIEYKLVKKAQ</sequence>
<dbReference type="PROSITE" id="PS51257">
    <property type="entry name" value="PROKAR_LIPOPROTEIN"/>
    <property type="match status" value="1"/>
</dbReference>
<dbReference type="InterPro" id="IPR025921">
    <property type="entry name" value="HmuY"/>
</dbReference>
<reference evidence="1 2" key="1">
    <citation type="submission" date="2023-05" db="EMBL/GenBank/DDBJ databases">
        <title>Novel species of genus Flectobacillus isolated from stream in China.</title>
        <authorList>
            <person name="Lu H."/>
        </authorList>
    </citation>
    <scope>NUCLEOTIDE SEQUENCE [LARGE SCALE GENOMIC DNA]</scope>
    <source>
        <strain evidence="1 2">KCTC 42575</strain>
    </source>
</reference>
<accession>A0ABT6YCD8</accession>
<evidence type="ECO:0000313" key="1">
    <source>
        <dbReference type="EMBL" id="MDI9861259.1"/>
    </source>
</evidence>
<protein>
    <submittedName>
        <fullName evidence="1">HmuY family protein</fullName>
    </submittedName>
</protein>
<proteinExistence type="predicted"/>
<keyword evidence="2" id="KW-1185">Reference proteome</keyword>
<gene>
    <name evidence="1" type="ORF">QM524_18720</name>
</gene>
<dbReference type="Pfam" id="PF14064">
    <property type="entry name" value="HmuY"/>
    <property type="match status" value="1"/>
</dbReference>
<name>A0ABT6YCD8_9BACT</name>
<organism evidence="1 2">
    <name type="scientific">Flectobacillus roseus</name>
    <dbReference type="NCBI Taxonomy" id="502259"/>
    <lineage>
        <taxon>Bacteria</taxon>
        <taxon>Pseudomonadati</taxon>
        <taxon>Bacteroidota</taxon>
        <taxon>Cytophagia</taxon>
        <taxon>Cytophagales</taxon>
        <taxon>Flectobacillaceae</taxon>
        <taxon>Flectobacillus</taxon>
    </lineage>
</organism>
<comment type="caution">
    <text evidence="1">The sequence shown here is derived from an EMBL/GenBank/DDBJ whole genome shotgun (WGS) entry which is preliminary data.</text>
</comment>
<dbReference type="RefSeq" id="WP_283345747.1">
    <property type="nucleotide sequence ID" value="NZ_JASHIF010000018.1"/>
</dbReference>